<feature type="non-terminal residue" evidence="1">
    <location>
        <position position="125"/>
    </location>
</feature>
<organism evidence="1 2">
    <name type="scientific">Leucogyrophana mollusca</name>
    <dbReference type="NCBI Taxonomy" id="85980"/>
    <lineage>
        <taxon>Eukaryota</taxon>
        <taxon>Fungi</taxon>
        <taxon>Dikarya</taxon>
        <taxon>Basidiomycota</taxon>
        <taxon>Agaricomycotina</taxon>
        <taxon>Agaricomycetes</taxon>
        <taxon>Agaricomycetidae</taxon>
        <taxon>Boletales</taxon>
        <taxon>Boletales incertae sedis</taxon>
        <taxon>Leucogyrophana</taxon>
    </lineage>
</organism>
<evidence type="ECO:0000313" key="1">
    <source>
        <dbReference type="EMBL" id="KAH7921154.1"/>
    </source>
</evidence>
<proteinExistence type="predicted"/>
<dbReference type="EMBL" id="MU266540">
    <property type="protein sequence ID" value="KAH7921154.1"/>
    <property type="molecule type" value="Genomic_DNA"/>
</dbReference>
<dbReference type="Proteomes" id="UP000790709">
    <property type="component" value="Unassembled WGS sequence"/>
</dbReference>
<protein>
    <submittedName>
        <fullName evidence="1">Uncharacterized protein</fullName>
    </submittedName>
</protein>
<name>A0ACB8B7B1_9AGAM</name>
<sequence>MDCGADETHTFGSASQASSPEDIVATIGQGFNLNEKQWLAFQIVTDFFLRKHVTKVCESTERLTMLMTGPGGTGKTHVVKAVRAVMQHYGCGHLIRFLAPTGSAAALIDGMTVHKGLGIKIRSSN</sequence>
<reference evidence="1" key="1">
    <citation type="journal article" date="2021" name="New Phytol.">
        <title>Evolutionary innovations through gain and loss of genes in the ectomycorrhizal Boletales.</title>
        <authorList>
            <person name="Wu G."/>
            <person name="Miyauchi S."/>
            <person name="Morin E."/>
            <person name="Kuo A."/>
            <person name="Drula E."/>
            <person name="Varga T."/>
            <person name="Kohler A."/>
            <person name="Feng B."/>
            <person name="Cao Y."/>
            <person name="Lipzen A."/>
            <person name="Daum C."/>
            <person name="Hundley H."/>
            <person name="Pangilinan J."/>
            <person name="Johnson J."/>
            <person name="Barry K."/>
            <person name="LaButti K."/>
            <person name="Ng V."/>
            <person name="Ahrendt S."/>
            <person name="Min B."/>
            <person name="Choi I.G."/>
            <person name="Park H."/>
            <person name="Plett J.M."/>
            <person name="Magnuson J."/>
            <person name="Spatafora J.W."/>
            <person name="Nagy L.G."/>
            <person name="Henrissat B."/>
            <person name="Grigoriev I.V."/>
            <person name="Yang Z.L."/>
            <person name="Xu J."/>
            <person name="Martin F.M."/>
        </authorList>
    </citation>
    <scope>NUCLEOTIDE SEQUENCE</scope>
    <source>
        <strain evidence="1">KUC20120723A-06</strain>
    </source>
</reference>
<keyword evidence="2" id="KW-1185">Reference proteome</keyword>
<gene>
    <name evidence="1" type="ORF">BV22DRAFT_1019891</name>
</gene>
<accession>A0ACB8B7B1</accession>
<evidence type="ECO:0000313" key="2">
    <source>
        <dbReference type="Proteomes" id="UP000790709"/>
    </source>
</evidence>
<comment type="caution">
    <text evidence="1">The sequence shown here is derived from an EMBL/GenBank/DDBJ whole genome shotgun (WGS) entry which is preliminary data.</text>
</comment>